<feature type="compositionally biased region" description="Basic residues" evidence="1">
    <location>
        <begin position="503"/>
        <end position="520"/>
    </location>
</feature>
<dbReference type="AlphaFoldDB" id="A0A183ADK6"/>
<feature type="compositionally biased region" description="Basic and acidic residues" evidence="1">
    <location>
        <begin position="479"/>
        <end position="489"/>
    </location>
</feature>
<proteinExistence type="predicted"/>
<evidence type="ECO:0000313" key="4">
    <source>
        <dbReference type="WBParaSite" id="ECPE_0000505301-mRNA-1"/>
    </source>
</evidence>
<dbReference type="PANTHER" id="PTHR43721">
    <property type="entry name" value="ELONGATION FACTOR TU-RELATED"/>
    <property type="match status" value="1"/>
</dbReference>
<accession>A0A183ADK6</accession>
<keyword evidence="3" id="KW-1185">Reference proteome</keyword>
<dbReference type="WBParaSite" id="ECPE_0000505301-mRNA-1">
    <property type="protein sequence ID" value="ECPE_0000505301-mRNA-1"/>
    <property type="gene ID" value="ECPE_0000505301"/>
</dbReference>
<dbReference type="Proteomes" id="UP000272942">
    <property type="component" value="Unassembled WGS sequence"/>
</dbReference>
<dbReference type="PANTHER" id="PTHR43721:SF9">
    <property type="entry name" value="GTP-BINDING PROTEIN 1"/>
    <property type="match status" value="1"/>
</dbReference>
<evidence type="ECO:0000256" key="1">
    <source>
        <dbReference type="SAM" id="MobiDB-lite"/>
    </source>
</evidence>
<organism evidence="4">
    <name type="scientific">Echinostoma caproni</name>
    <dbReference type="NCBI Taxonomy" id="27848"/>
    <lineage>
        <taxon>Eukaryota</taxon>
        <taxon>Metazoa</taxon>
        <taxon>Spiralia</taxon>
        <taxon>Lophotrochozoa</taxon>
        <taxon>Platyhelminthes</taxon>
        <taxon>Trematoda</taxon>
        <taxon>Digenea</taxon>
        <taxon>Plagiorchiida</taxon>
        <taxon>Echinostomata</taxon>
        <taxon>Echinostomatoidea</taxon>
        <taxon>Echinostomatidae</taxon>
        <taxon>Echinostoma</taxon>
    </lineage>
</organism>
<gene>
    <name evidence="2" type="ORF">ECPE_LOCUS5041</name>
</gene>
<dbReference type="InterPro" id="IPR050055">
    <property type="entry name" value="EF-Tu_GTPase"/>
</dbReference>
<dbReference type="OrthoDB" id="248233at2759"/>
<evidence type="ECO:0000313" key="2">
    <source>
        <dbReference type="EMBL" id="VDP74380.1"/>
    </source>
</evidence>
<reference evidence="4" key="1">
    <citation type="submission" date="2016-06" db="UniProtKB">
        <authorList>
            <consortium name="WormBaseParasite"/>
        </authorList>
    </citation>
    <scope>IDENTIFICATION</scope>
</reference>
<protein>
    <submittedName>
        <fullName evidence="4">DUF4537 domain-containing protein</fullName>
    </submittedName>
</protein>
<sequence>MNDLIGFLNRLARASCMSNRPASRSLCIDEGTNNMGTVDYPIGMKNGQWIEEKFLRAAALQSLKLSDISVMQPTMCFGICEVFPNVPGVRDPVVFGTLQSGQLMDTHLAFLGPDTEGYFHLVRIASLKHNRQPHQVVYAGQTASVAIRFQASSVPGSPSPNTRPKADNLFLLENDENSPNHNQLSNNHKQSHLSTMIRRGMMLISHASWSDAPINSLDIPCKLTHMANSDRLIAVAWTFRLEVRFRLSVFTHSNASAPMQPPLPVQNQRVNVYAGCVAQAAVVVEAEDVIQNTPEPEAQKGGEKNQSSQNEGTLLIRFTRHPEYLEVGRRVILTWAGYAKAIGYVRSLHELCTPDSDAQNACMLQPDGRLTTTNTTDPPSPDFERYTSPTPMPIPSHFAMIDQMSFFLSESECDNDAELKSACWSMLSSSLGCHSGMRKHSKRYSNSILSATIPSTDVSQHAVQSDVIPSKPINADQSEVDHSLGENPDHTQNSESVSSSKCSSRKRGPHRRRRRRKRRG</sequence>
<evidence type="ECO:0000313" key="3">
    <source>
        <dbReference type="Proteomes" id="UP000272942"/>
    </source>
</evidence>
<name>A0A183ADK6_9TREM</name>
<dbReference type="EMBL" id="UZAN01041888">
    <property type="protein sequence ID" value="VDP74380.1"/>
    <property type="molecule type" value="Genomic_DNA"/>
</dbReference>
<feature type="region of interest" description="Disordered" evidence="1">
    <location>
        <begin position="469"/>
        <end position="520"/>
    </location>
</feature>
<dbReference type="GO" id="GO:0003746">
    <property type="term" value="F:translation elongation factor activity"/>
    <property type="evidence" value="ECO:0007669"/>
    <property type="project" value="TreeGrafter"/>
</dbReference>
<reference evidence="2 3" key="2">
    <citation type="submission" date="2018-11" db="EMBL/GenBank/DDBJ databases">
        <authorList>
            <consortium name="Pathogen Informatics"/>
        </authorList>
    </citation>
    <scope>NUCLEOTIDE SEQUENCE [LARGE SCALE GENOMIC DNA]</scope>
    <source>
        <strain evidence="2 3">Egypt</strain>
    </source>
</reference>